<dbReference type="InterPro" id="IPR027417">
    <property type="entry name" value="P-loop_NTPase"/>
</dbReference>
<dbReference type="Proteomes" id="UP000678393">
    <property type="component" value="Unassembled WGS sequence"/>
</dbReference>
<dbReference type="InterPro" id="IPR000863">
    <property type="entry name" value="Sulfotransferase_dom"/>
</dbReference>
<accession>A0A8S3Z2Z7</accession>
<name>A0A8S3Z2Z7_9EUPU</name>
<evidence type="ECO:0000313" key="4">
    <source>
        <dbReference type="EMBL" id="CAG5123883.1"/>
    </source>
</evidence>
<organism evidence="4 5">
    <name type="scientific">Candidula unifasciata</name>
    <dbReference type="NCBI Taxonomy" id="100452"/>
    <lineage>
        <taxon>Eukaryota</taxon>
        <taxon>Metazoa</taxon>
        <taxon>Spiralia</taxon>
        <taxon>Lophotrochozoa</taxon>
        <taxon>Mollusca</taxon>
        <taxon>Gastropoda</taxon>
        <taxon>Heterobranchia</taxon>
        <taxon>Euthyneura</taxon>
        <taxon>Panpulmonata</taxon>
        <taxon>Eupulmonata</taxon>
        <taxon>Stylommatophora</taxon>
        <taxon>Helicina</taxon>
        <taxon>Helicoidea</taxon>
        <taxon>Geomitridae</taxon>
        <taxon>Candidula</taxon>
    </lineage>
</organism>
<dbReference type="OrthoDB" id="205623at2759"/>
<feature type="domain" description="Sulfotransferase" evidence="3">
    <location>
        <begin position="3"/>
        <end position="235"/>
    </location>
</feature>
<keyword evidence="5" id="KW-1185">Reference proteome</keyword>
<dbReference type="PANTHER" id="PTHR11783">
    <property type="entry name" value="SULFOTRANSFERASE SULT"/>
    <property type="match status" value="1"/>
</dbReference>
<comment type="caution">
    <text evidence="4">The sequence shown here is derived from an EMBL/GenBank/DDBJ whole genome shotgun (WGS) entry which is preliminary data.</text>
</comment>
<keyword evidence="2" id="KW-0808">Transferase</keyword>
<evidence type="ECO:0000313" key="5">
    <source>
        <dbReference type="Proteomes" id="UP000678393"/>
    </source>
</evidence>
<protein>
    <recommendedName>
        <fullName evidence="3">Sulfotransferase domain-containing protein</fullName>
    </recommendedName>
</protein>
<dbReference type="GO" id="GO:0008146">
    <property type="term" value="F:sulfotransferase activity"/>
    <property type="evidence" value="ECO:0007669"/>
    <property type="project" value="InterPro"/>
</dbReference>
<evidence type="ECO:0000256" key="2">
    <source>
        <dbReference type="ARBA" id="ARBA00022679"/>
    </source>
</evidence>
<dbReference type="EMBL" id="CAJHNH020001643">
    <property type="protein sequence ID" value="CAG5123883.1"/>
    <property type="molecule type" value="Genomic_DNA"/>
</dbReference>
<gene>
    <name evidence="4" type="ORF">CUNI_LOCUS9441</name>
</gene>
<sequence>MRPDDILVCGYAKTGCHWIWETVNMIVKRRAEHTNYLKVIAFLEMAAPELYDALPSPRILNTHNEYEELPDQAKAMKTKIVLTTRNPKDTAVSLYNHHINLKEVYNYEGEFSDWFQFFLNGTVDNGNYFDYHLAWEKAMNEHPDHPILVVKYEEMKQDTQAGIRRIANFLEVPLTDDQVAKIATAAGFGSMKKKFQNQPTEKLIRKGEVGDWRNWLTEEQAKKLDNLSKQFLTGTRFEPIDRI</sequence>
<comment type="similarity">
    <text evidence="1">Belongs to the sulfotransferase 1 family.</text>
</comment>
<evidence type="ECO:0000256" key="1">
    <source>
        <dbReference type="ARBA" id="ARBA00005771"/>
    </source>
</evidence>
<dbReference type="Gene3D" id="3.40.50.300">
    <property type="entry name" value="P-loop containing nucleotide triphosphate hydrolases"/>
    <property type="match status" value="1"/>
</dbReference>
<evidence type="ECO:0000259" key="3">
    <source>
        <dbReference type="Pfam" id="PF00685"/>
    </source>
</evidence>
<dbReference type="Pfam" id="PF00685">
    <property type="entry name" value="Sulfotransfer_1"/>
    <property type="match status" value="1"/>
</dbReference>
<dbReference type="AlphaFoldDB" id="A0A8S3Z2Z7"/>
<reference evidence="4" key="1">
    <citation type="submission" date="2021-04" db="EMBL/GenBank/DDBJ databases">
        <authorList>
            <consortium name="Molecular Ecology Group"/>
        </authorList>
    </citation>
    <scope>NUCLEOTIDE SEQUENCE</scope>
</reference>
<proteinExistence type="inferred from homology"/>
<dbReference type="SUPFAM" id="SSF52540">
    <property type="entry name" value="P-loop containing nucleoside triphosphate hydrolases"/>
    <property type="match status" value="1"/>
</dbReference>